<evidence type="ECO:0000256" key="7">
    <source>
        <dbReference type="ARBA" id="ARBA00033659"/>
    </source>
</evidence>
<dbReference type="GO" id="GO:0042732">
    <property type="term" value="P:D-xylose metabolic process"/>
    <property type="evidence" value="ECO:0007669"/>
    <property type="project" value="UniProtKB-KW"/>
</dbReference>
<proteinExistence type="inferred from homology"/>
<dbReference type="Gene3D" id="3.20.20.150">
    <property type="entry name" value="Divalent-metal-dependent TIM barrel enzymes"/>
    <property type="match status" value="1"/>
</dbReference>
<keyword evidence="4" id="KW-0479">Metal-binding</keyword>
<evidence type="ECO:0000256" key="5">
    <source>
        <dbReference type="ARBA" id="ARBA00023235"/>
    </source>
</evidence>
<protein>
    <recommendedName>
        <fullName evidence="2">xylose isomerase</fullName>
        <ecNumber evidence="2">5.3.1.5</ecNumber>
    </recommendedName>
</protein>
<dbReference type="PANTHER" id="PTHR48408">
    <property type="match status" value="1"/>
</dbReference>
<evidence type="ECO:0000313" key="8">
    <source>
        <dbReference type="EMBL" id="KAK4777957.1"/>
    </source>
</evidence>
<dbReference type="EC" id="5.3.1.5" evidence="2"/>
<name>A0AAN7L1Y3_9MYRT</name>
<dbReference type="AlphaFoldDB" id="A0AAN7L1Y3"/>
<comment type="catalytic activity">
    <reaction evidence="7">
        <text>alpha-D-xylose = alpha-D-xylulofuranose</text>
        <dbReference type="Rhea" id="RHEA:22816"/>
        <dbReference type="ChEBI" id="CHEBI:28518"/>
        <dbReference type="ChEBI" id="CHEBI:188998"/>
        <dbReference type="EC" id="5.3.1.5"/>
    </reaction>
</comment>
<comment type="similarity">
    <text evidence="1">Belongs to the xylose isomerase family.</text>
</comment>
<keyword evidence="6" id="KW-0119">Carbohydrate metabolism</keyword>
<comment type="caution">
    <text evidence="8">The sequence shown here is derived from an EMBL/GenBank/DDBJ whole genome shotgun (WGS) entry which is preliminary data.</text>
</comment>
<keyword evidence="5" id="KW-0413">Isomerase</keyword>
<sequence>MLLYLVTGWDTDQFLTDIGEATLVMLSVIRNGGLAPGGFNFDAKLRRESTDVEDLFIAHISGMDTLARGLQNAAKLIEDGSLEDLVRKRYSSFDTELGAQIEAGKADFKMLEKKAMEWGEPKVPSAKQELAEMIFQSVL</sequence>
<evidence type="ECO:0000313" key="9">
    <source>
        <dbReference type="Proteomes" id="UP001345219"/>
    </source>
</evidence>
<dbReference type="InterPro" id="IPR036237">
    <property type="entry name" value="Xyl_isomerase-like_sf"/>
</dbReference>
<evidence type="ECO:0000256" key="1">
    <source>
        <dbReference type="ARBA" id="ARBA00005765"/>
    </source>
</evidence>
<keyword evidence="3" id="KW-0859">Xylose metabolism</keyword>
<dbReference type="GO" id="GO:0009045">
    <property type="term" value="F:xylose isomerase activity"/>
    <property type="evidence" value="ECO:0007669"/>
    <property type="project" value="UniProtKB-EC"/>
</dbReference>
<organism evidence="8 9">
    <name type="scientific">Trapa incisa</name>
    <dbReference type="NCBI Taxonomy" id="236973"/>
    <lineage>
        <taxon>Eukaryota</taxon>
        <taxon>Viridiplantae</taxon>
        <taxon>Streptophyta</taxon>
        <taxon>Embryophyta</taxon>
        <taxon>Tracheophyta</taxon>
        <taxon>Spermatophyta</taxon>
        <taxon>Magnoliopsida</taxon>
        <taxon>eudicotyledons</taxon>
        <taxon>Gunneridae</taxon>
        <taxon>Pentapetalae</taxon>
        <taxon>rosids</taxon>
        <taxon>malvids</taxon>
        <taxon>Myrtales</taxon>
        <taxon>Lythraceae</taxon>
        <taxon>Trapa</taxon>
    </lineage>
</organism>
<dbReference type="InterPro" id="IPR001998">
    <property type="entry name" value="Xylose_isomerase"/>
</dbReference>
<evidence type="ECO:0000256" key="3">
    <source>
        <dbReference type="ARBA" id="ARBA00022629"/>
    </source>
</evidence>
<dbReference type="SUPFAM" id="SSF51658">
    <property type="entry name" value="Xylose isomerase-like"/>
    <property type="match status" value="1"/>
</dbReference>
<dbReference type="PANTHER" id="PTHR48408:SF1">
    <property type="entry name" value="XYLOSE ISOMERASE"/>
    <property type="match status" value="1"/>
</dbReference>
<reference evidence="8 9" key="1">
    <citation type="journal article" date="2023" name="Hortic Res">
        <title>Pangenome of water caltrop reveals structural variations and asymmetric subgenome divergence after allopolyploidization.</title>
        <authorList>
            <person name="Zhang X."/>
            <person name="Chen Y."/>
            <person name="Wang L."/>
            <person name="Yuan Y."/>
            <person name="Fang M."/>
            <person name="Shi L."/>
            <person name="Lu R."/>
            <person name="Comes H.P."/>
            <person name="Ma Y."/>
            <person name="Chen Y."/>
            <person name="Huang G."/>
            <person name="Zhou Y."/>
            <person name="Zheng Z."/>
            <person name="Qiu Y."/>
        </authorList>
    </citation>
    <scope>NUCLEOTIDE SEQUENCE [LARGE SCALE GENOMIC DNA]</scope>
    <source>
        <tissue evidence="8">Roots</tissue>
    </source>
</reference>
<dbReference type="GO" id="GO:0046872">
    <property type="term" value="F:metal ion binding"/>
    <property type="evidence" value="ECO:0007669"/>
    <property type="project" value="UniProtKB-KW"/>
</dbReference>
<evidence type="ECO:0000256" key="2">
    <source>
        <dbReference type="ARBA" id="ARBA00011958"/>
    </source>
</evidence>
<dbReference type="Proteomes" id="UP001345219">
    <property type="component" value="Chromosome 14"/>
</dbReference>
<gene>
    <name evidence="8" type="ORF">SAY87_018144</name>
</gene>
<dbReference type="EMBL" id="JAXIOK010000002">
    <property type="protein sequence ID" value="KAK4777957.1"/>
    <property type="molecule type" value="Genomic_DNA"/>
</dbReference>
<evidence type="ECO:0000256" key="6">
    <source>
        <dbReference type="ARBA" id="ARBA00023277"/>
    </source>
</evidence>
<dbReference type="PROSITE" id="PS51415">
    <property type="entry name" value="XYLOSE_ISOMERASE"/>
    <property type="match status" value="1"/>
</dbReference>
<keyword evidence="9" id="KW-1185">Reference proteome</keyword>
<accession>A0AAN7L1Y3</accession>
<evidence type="ECO:0000256" key="4">
    <source>
        <dbReference type="ARBA" id="ARBA00022723"/>
    </source>
</evidence>